<dbReference type="InterPro" id="IPR002213">
    <property type="entry name" value="UDP_glucos_trans"/>
</dbReference>
<dbReference type="EMBL" id="BNJG01000003">
    <property type="protein sequence ID" value="GHO58586.1"/>
    <property type="molecule type" value="Genomic_DNA"/>
</dbReference>
<keyword evidence="2 3" id="KW-0808">Transferase</keyword>
<dbReference type="InterPro" id="IPR006326">
    <property type="entry name" value="UDPGT_MGT-like"/>
</dbReference>
<evidence type="ECO:0000313" key="5">
    <source>
        <dbReference type="Proteomes" id="UP000654345"/>
    </source>
</evidence>
<sequence length="407" mass="45584">MATVVFLSLPAQGHINPTLPLVTELVRHGEQVIYYTSDEFQAAIEQTGATYRSYGKTFPLDLVHNQYKFEHHPLLAVETLLEASLWVLAHLQAEIQASCPDYLIYDACCLWGNFLAQLLHLSAIASLSTMAANQRILNEILASIHENVTQAPSREYEYLQRCLILLTILCERYHLKPPQDIFAIFHNYGDLTLVYTSRAFQLDADSFDEGHFKFVGPLITSRSQAPPFPFTRLSRQPLIYISLGTMYSDRAAFFHTCLEALAESPWQIVMATGHNLDPASLEPLPSNTIVERFVPQLEVLLRSALFITHGGMNSISEALYYHVPMVVIPQSMDQPWNAARVAELGAGTMLTNAQVTPENLHHNVEEILTHPSFTRAATSIGESLRQAGGVQRAITEILAFKRARNIP</sequence>
<dbReference type="NCBIfam" id="TIGR01426">
    <property type="entry name" value="MGT"/>
    <property type="match status" value="1"/>
</dbReference>
<dbReference type="Proteomes" id="UP000654345">
    <property type="component" value="Unassembled WGS sequence"/>
</dbReference>
<reference evidence="4 5" key="1">
    <citation type="journal article" date="2021" name="Int. J. Syst. Evol. Microbiol.">
        <title>Reticulibacter mediterranei gen. nov., sp. nov., within the new family Reticulibacteraceae fam. nov., and Ktedonospora formicarum gen. nov., sp. nov., Ktedonobacter robiniae sp. nov., Dictyobacter formicarum sp. nov. and Dictyobacter arantiisoli sp. nov., belonging to the class Ktedonobacteria.</title>
        <authorList>
            <person name="Yabe S."/>
            <person name="Zheng Y."/>
            <person name="Wang C.M."/>
            <person name="Sakai Y."/>
            <person name="Abe K."/>
            <person name="Yokota A."/>
            <person name="Donadio S."/>
            <person name="Cavaletti L."/>
            <person name="Monciardini P."/>
        </authorList>
    </citation>
    <scope>NUCLEOTIDE SEQUENCE [LARGE SCALE GENOMIC DNA]</scope>
    <source>
        <strain evidence="4 5">SOSP1-30</strain>
    </source>
</reference>
<dbReference type="PANTHER" id="PTHR48050:SF13">
    <property type="entry name" value="STEROL 3-BETA-GLUCOSYLTRANSFERASE UGT80A2"/>
    <property type="match status" value="1"/>
</dbReference>
<keyword evidence="5" id="KW-1185">Reference proteome</keyword>
<accession>A0ABQ3V0B9</accession>
<evidence type="ECO:0000313" key="4">
    <source>
        <dbReference type="EMBL" id="GHO58586.1"/>
    </source>
</evidence>
<evidence type="ECO:0000256" key="2">
    <source>
        <dbReference type="ARBA" id="ARBA00022679"/>
    </source>
</evidence>
<gene>
    <name evidence="4" type="ORF">KSB_70610</name>
</gene>
<dbReference type="RefSeq" id="WP_201374853.1">
    <property type="nucleotide sequence ID" value="NZ_BNJG01000003.1"/>
</dbReference>
<evidence type="ECO:0000256" key="3">
    <source>
        <dbReference type="RuleBase" id="RU003718"/>
    </source>
</evidence>
<dbReference type="Gene3D" id="3.40.50.2000">
    <property type="entry name" value="Glycogen Phosphorylase B"/>
    <property type="match status" value="2"/>
</dbReference>
<organism evidence="4 5">
    <name type="scientific">Ktedonobacter robiniae</name>
    <dbReference type="NCBI Taxonomy" id="2778365"/>
    <lineage>
        <taxon>Bacteria</taxon>
        <taxon>Bacillati</taxon>
        <taxon>Chloroflexota</taxon>
        <taxon>Ktedonobacteria</taxon>
        <taxon>Ktedonobacterales</taxon>
        <taxon>Ktedonobacteraceae</taxon>
        <taxon>Ktedonobacter</taxon>
    </lineage>
</organism>
<comment type="similarity">
    <text evidence="1 3">Belongs to the UDP-glycosyltransferase family.</text>
</comment>
<dbReference type="PROSITE" id="PS00375">
    <property type="entry name" value="UDPGT"/>
    <property type="match status" value="1"/>
</dbReference>
<dbReference type="Pfam" id="PF00201">
    <property type="entry name" value="UDPGT"/>
    <property type="match status" value="1"/>
</dbReference>
<dbReference type="PANTHER" id="PTHR48050">
    <property type="entry name" value="STEROL 3-BETA-GLUCOSYLTRANSFERASE"/>
    <property type="match status" value="1"/>
</dbReference>
<dbReference type="InterPro" id="IPR050426">
    <property type="entry name" value="Glycosyltransferase_28"/>
</dbReference>
<protein>
    <submittedName>
        <fullName evidence="4">Glycosyl transferase</fullName>
    </submittedName>
</protein>
<proteinExistence type="inferred from homology"/>
<dbReference type="CDD" id="cd03784">
    <property type="entry name" value="GT1_Gtf-like"/>
    <property type="match status" value="1"/>
</dbReference>
<keyword evidence="3" id="KW-0328">Glycosyltransferase</keyword>
<dbReference type="InterPro" id="IPR035595">
    <property type="entry name" value="UDP_glycos_trans_CS"/>
</dbReference>
<evidence type="ECO:0000256" key="1">
    <source>
        <dbReference type="ARBA" id="ARBA00009995"/>
    </source>
</evidence>
<comment type="caution">
    <text evidence="4">The sequence shown here is derived from an EMBL/GenBank/DDBJ whole genome shotgun (WGS) entry which is preliminary data.</text>
</comment>
<name>A0ABQ3V0B9_9CHLR</name>
<dbReference type="SUPFAM" id="SSF53756">
    <property type="entry name" value="UDP-Glycosyltransferase/glycogen phosphorylase"/>
    <property type="match status" value="1"/>
</dbReference>
<dbReference type="GO" id="GO:0016740">
    <property type="term" value="F:transferase activity"/>
    <property type="evidence" value="ECO:0007669"/>
    <property type="project" value="UniProtKB-KW"/>
</dbReference>